<dbReference type="GO" id="GO:0008061">
    <property type="term" value="F:chitin binding"/>
    <property type="evidence" value="ECO:0007669"/>
    <property type="project" value="UniProtKB-KW"/>
</dbReference>
<name>A0A8H6XLC6_9AGAR</name>
<proteinExistence type="predicted"/>
<evidence type="ECO:0000313" key="6">
    <source>
        <dbReference type="Proteomes" id="UP000623467"/>
    </source>
</evidence>
<evidence type="ECO:0000313" key="5">
    <source>
        <dbReference type="EMBL" id="KAF7342601.1"/>
    </source>
</evidence>
<accession>A0A8H6XLC6</accession>
<dbReference type="PANTHER" id="PTHR34997:SF1">
    <property type="entry name" value="PEPTIDOGLYCAN-BINDING LYSIN DOMAIN"/>
    <property type="match status" value="1"/>
</dbReference>
<protein>
    <recommendedName>
        <fullName evidence="4">LysM domain-containing protein</fullName>
    </recommendedName>
</protein>
<dbReference type="Gene3D" id="2.40.40.10">
    <property type="entry name" value="RlpA-like domain"/>
    <property type="match status" value="1"/>
</dbReference>
<gene>
    <name evidence="5" type="ORF">MSAN_02016800</name>
</gene>
<feature type="domain" description="LysM" evidence="4">
    <location>
        <begin position="92"/>
        <end position="138"/>
    </location>
</feature>
<dbReference type="PROSITE" id="PS51782">
    <property type="entry name" value="LYSM"/>
    <property type="match status" value="3"/>
</dbReference>
<dbReference type="OrthoDB" id="623670at2759"/>
<dbReference type="InterPro" id="IPR052210">
    <property type="entry name" value="LysM1-like"/>
</dbReference>
<dbReference type="InterPro" id="IPR018392">
    <property type="entry name" value="LysM"/>
</dbReference>
<dbReference type="Pfam" id="PF01476">
    <property type="entry name" value="LysM"/>
    <property type="match status" value="3"/>
</dbReference>
<organism evidence="5 6">
    <name type="scientific">Mycena sanguinolenta</name>
    <dbReference type="NCBI Taxonomy" id="230812"/>
    <lineage>
        <taxon>Eukaryota</taxon>
        <taxon>Fungi</taxon>
        <taxon>Dikarya</taxon>
        <taxon>Basidiomycota</taxon>
        <taxon>Agaricomycotina</taxon>
        <taxon>Agaricomycetes</taxon>
        <taxon>Agaricomycetidae</taxon>
        <taxon>Agaricales</taxon>
        <taxon>Marasmiineae</taxon>
        <taxon>Mycenaceae</taxon>
        <taxon>Mycena</taxon>
    </lineage>
</organism>
<dbReference type="SUPFAM" id="SSF50685">
    <property type="entry name" value="Barwin-like endoglucanases"/>
    <property type="match status" value="1"/>
</dbReference>
<dbReference type="CDD" id="cd22191">
    <property type="entry name" value="DPBB_RlpA_EXP_N-like"/>
    <property type="match status" value="1"/>
</dbReference>
<keyword evidence="1" id="KW-0147">Chitin-binding</keyword>
<evidence type="ECO:0000256" key="3">
    <source>
        <dbReference type="SAM" id="SignalP"/>
    </source>
</evidence>
<sequence>MFSTGFFALLVTALAVASSPLERLEARQGCAQTYTVVSGDTCAAIESRTGVSDAQLHSLNPSINGGCTNLQIGQVLCLSSGGGSPPSGGCTTTYTVVSGDTCSAIEAKTGVSDSQLHASNPSINSGCTNLQIGQVLCLSGGGGPPPSGGCTQTYTVVSGDTCAAIEAKTGVSDSQLHASNPSINSGCTNLQIGQVLCINGSGGTSPPPGGISGLATYYDPNGGFGACGTPLQNWDFIIALGTGHWDGGSHCGQAVNVQYQGNSIQVTVEDLCPGCQGANGIDLSEGAMAALDPNYINDGVISVVWSFV</sequence>
<dbReference type="SUPFAM" id="SSF54106">
    <property type="entry name" value="LysM domain"/>
    <property type="match status" value="3"/>
</dbReference>
<dbReference type="Pfam" id="PF03330">
    <property type="entry name" value="DPBB_1"/>
    <property type="match status" value="1"/>
</dbReference>
<feature type="chain" id="PRO_5034971449" description="LysM domain-containing protein" evidence="3">
    <location>
        <begin position="18"/>
        <end position="308"/>
    </location>
</feature>
<feature type="signal peptide" evidence="3">
    <location>
        <begin position="1"/>
        <end position="17"/>
    </location>
</feature>
<dbReference type="InterPro" id="IPR009009">
    <property type="entry name" value="RlpA-like_DPBB"/>
</dbReference>
<keyword evidence="2" id="KW-0843">Virulence</keyword>
<dbReference type="Proteomes" id="UP000623467">
    <property type="component" value="Unassembled WGS sequence"/>
</dbReference>
<evidence type="ECO:0000256" key="1">
    <source>
        <dbReference type="ARBA" id="ARBA00022669"/>
    </source>
</evidence>
<dbReference type="Gene3D" id="3.10.350.10">
    <property type="entry name" value="LysM domain"/>
    <property type="match status" value="3"/>
</dbReference>
<dbReference type="PANTHER" id="PTHR34997">
    <property type="entry name" value="AM15"/>
    <property type="match status" value="1"/>
</dbReference>
<evidence type="ECO:0000256" key="2">
    <source>
        <dbReference type="ARBA" id="ARBA00023026"/>
    </source>
</evidence>
<dbReference type="SMART" id="SM00257">
    <property type="entry name" value="LysM"/>
    <property type="match status" value="3"/>
</dbReference>
<dbReference type="EMBL" id="JACAZH010000025">
    <property type="protein sequence ID" value="KAF7342601.1"/>
    <property type="molecule type" value="Genomic_DNA"/>
</dbReference>
<dbReference type="CDD" id="cd00118">
    <property type="entry name" value="LysM"/>
    <property type="match status" value="3"/>
</dbReference>
<keyword evidence="3" id="KW-0732">Signal</keyword>
<evidence type="ECO:0000259" key="4">
    <source>
        <dbReference type="PROSITE" id="PS51782"/>
    </source>
</evidence>
<keyword evidence="6" id="KW-1185">Reference proteome</keyword>
<comment type="caution">
    <text evidence="5">The sequence shown here is derived from an EMBL/GenBank/DDBJ whole genome shotgun (WGS) entry which is preliminary data.</text>
</comment>
<reference evidence="5" key="1">
    <citation type="submission" date="2020-05" db="EMBL/GenBank/DDBJ databases">
        <title>Mycena genomes resolve the evolution of fungal bioluminescence.</title>
        <authorList>
            <person name="Tsai I.J."/>
        </authorList>
    </citation>
    <scope>NUCLEOTIDE SEQUENCE</scope>
    <source>
        <strain evidence="5">160909Yilan</strain>
    </source>
</reference>
<dbReference type="InterPro" id="IPR036779">
    <property type="entry name" value="LysM_dom_sf"/>
</dbReference>
<feature type="domain" description="LysM" evidence="4">
    <location>
        <begin position="32"/>
        <end position="78"/>
    </location>
</feature>
<dbReference type="AlphaFoldDB" id="A0A8H6XLC6"/>
<feature type="domain" description="LysM" evidence="4">
    <location>
        <begin position="152"/>
        <end position="198"/>
    </location>
</feature>
<dbReference type="InterPro" id="IPR036908">
    <property type="entry name" value="RlpA-like_sf"/>
</dbReference>